<keyword evidence="2" id="KW-1185">Reference proteome</keyword>
<evidence type="ECO:0000313" key="1">
    <source>
        <dbReference type="EMBL" id="KAK4707213.1"/>
    </source>
</evidence>
<accession>A0AAV9K1R6</accession>
<comment type="caution">
    <text evidence="1">The sequence shown here is derived from an EMBL/GenBank/DDBJ whole genome shotgun (WGS) entry which is preliminary data.</text>
</comment>
<name>A0AAV9K1R6_9SOLN</name>
<reference evidence="1 2" key="1">
    <citation type="submission" date="2023-10" db="EMBL/GenBank/DDBJ databases">
        <title>Genome-Wide Identification Analysis in wild type Solanum Pinnatisectum Reveals Some Genes Defensing Phytophthora Infestans.</title>
        <authorList>
            <person name="Sun C."/>
        </authorList>
    </citation>
    <scope>NUCLEOTIDE SEQUENCE [LARGE SCALE GENOMIC DNA]</scope>
    <source>
        <strain evidence="1">LQN</strain>
        <tissue evidence="1">Leaf</tissue>
    </source>
</reference>
<organism evidence="1 2">
    <name type="scientific">Solanum pinnatisectum</name>
    <name type="common">tansyleaf nightshade</name>
    <dbReference type="NCBI Taxonomy" id="50273"/>
    <lineage>
        <taxon>Eukaryota</taxon>
        <taxon>Viridiplantae</taxon>
        <taxon>Streptophyta</taxon>
        <taxon>Embryophyta</taxon>
        <taxon>Tracheophyta</taxon>
        <taxon>Spermatophyta</taxon>
        <taxon>Magnoliopsida</taxon>
        <taxon>eudicotyledons</taxon>
        <taxon>Gunneridae</taxon>
        <taxon>Pentapetalae</taxon>
        <taxon>asterids</taxon>
        <taxon>lamiids</taxon>
        <taxon>Solanales</taxon>
        <taxon>Solanaceae</taxon>
        <taxon>Solanoideae</taxon>
        <taxon>Solaneae</taxon>
        <taxon>Solanum</taxon>
    </lineage>
</organism>
<gene>
    <name evidence="1" type="ORF">R3W88_033228</name>
</gene>
<dbReference type="AlphaFoldDB" id="A0AAV9K1R6"/>
<dbReference type="Proteomes" id="UP001311915">
    <property type="component" value="Unassembled WGS sequence"/>
</dbReference>
<evidence type="ECO:0000313" key="2">
    <source>
        <dbReference type="Proteomes" id="UP001311915"/>
    </source>
</evidence>
<protein>
    <submittedName>
        <fullName evidence="1">Uncharacterized protein</fullName>
    </submittedName>
</protein>
<sequence length="95" mass="10150">MICLGSPQYFITFLKNNRVASFAVQPAVAGIKVAYLENLSTTTMMVPYPSDLGKKVMKSMVTLSHGRSATGSGSSSPPGCLCSTLSCWHTRQVCT</sequence>
<dbReference type="EMBL" id="JAWPEI010000023">
    <property type="protein sequence ID" value="KAK4707213.1"/>
    <property type="molecule type" value="Genomic_DNA"/>
</dbReference>
<proteinExistence type="predicted"/>